<reference evidence="2 3" key="1">
    <citation type="submission" date="2014-04" db="EMBL/GenBank/DDBJ databases">
        <title>Evolutionary Origins and Diversification of the Mycorrhizal Mutualists.</title>
        <authorList>
            <consortium name="DOE Joint Genome Institute"/>
            <consortium name="Mycorrhizal Genomics Consortium"/>
            <person name="Kohler A."/>
            <person name="Kuo A."/>
            <person name="Nagy L.G."/>
            <person name="Floudas D."/>
            <person name="Copeland A."/>
            <person name="Barry K.W."/>
            <person name="Cichocki N."/>
            <person name="Veneault-Fourrey C."/>
            <person name="LaButti K."/>
            <person name="Lindquist E.A."/>
            <person name="Lipzen A."/>
            <person name="Lundell T."/>
            <person name="Morin E."/>
            <person name="Murat C."/>
            <person name="Riley R."/>
            <person name="Ohm R."/>
            <person name="Sun H."/>
            <person name="Tunlid A."/>
            <person name="Henrissat B."/>
            <person name="Grigoriev I.V."/>
            <person name="Hibbett D.S."/>
            <person name="Martin F."/>
        </authorList>
    </citation>
    <scope>NUCLEOTIDE SEQUENCE [LARGE SCALE GENOMIC DNA]</scope>
    <source>
        <strain evidence="2 3">Koide BX008</strain>
    </source>
</reference>
<feature type="region of interest" description="Disordered" evidence="1">
    <location>
        <begin position="1"/>
        <end position="151"/>
    </location>
</feature>
<feature type="compositionally biased region" description="Basic residues" evidence="1">
    <location>
        <begin position="43"/>
        <end position="55"/>
    </location>
</feature>
<evidence type="ECO:0000256" key="1">
    <source>
        <dbReference type="SAM" id="MobiDB-lite"/>
    </source>
</evidence>
<dbReference type="InParanoid" id="A0A0C2XLW0"/>
<dbReference type="STRING" id="946122.A0A0C2XLW0"/>
<feature type="compositionally biased region" description="Pro residues" evidence="1">
    <location>
        <begin position="97"/>
        <end position="108"/>
    </location>
</feature>
<evidence type="ECO:0000313" key="2">
    <source>
        <dbReference type="EMBL" id="KIL70083.1"/>
    </source>
</evidence>
<dbReference type="EMBL" id="KN818224">
    <property type="protein sequence ID" value="KIL70083.1"/>
    <property type="molecule type" value="Genomic_DNA"/>
</dbReference>
<feature type="compositionally biased region" description="Basic and acidic residues" evidence="1">
    <location>
        <begin position="132"/>
        <end position="142"/>
    </location>
</feature>
<sequence length="206" mass="22585">MNTPKENSEVIDLTGSSPISSRKLVDLTLGDTPSNVQDASSPVKRKSHRRKKKKPQSGVNSQTNTANTTRAPSTEATGQDPSEKHDDANASQLSAPQPSPRQPSPAPESGPSQWFYVDTSPTTIPPGPPLADHLEKPPELERQSAPSTSNLLLPAHVQVFGSKPSSIPAPSQKELDEEDYIEYLDYDEYKVSEPKIFSIFRERTLR</sequence>
<keyword evidence="3" id="KW-1185">Reference proteome</keyword>
<feature type="compositionally biased region" description="Polar residues" evidence="1">
    <location>
        <begin position="57"/>
        <end position="80"/>
    </location>
</feature>
<evidence type="ECO:0000313" key="3">
    <source>
        <dbReference type="Proteomes" id="UP000054549"/>
    </source>
</evidence>
<dbReference type="AlphaFoldDB" id="A0A0C2XLW0"/>
<accession>A0A0C2XLW0</accession>
<organism evidence="2 3">
    <name type="scientific">Amanita muscaria (strain Koide BX008)</name>
    <dbReference type="NCBI Taxonomy" id="946122"/>
    <lineage>
        <taxon>Eukaryota</taxon>
        <taxon>Fungi</taxon>
        <taxon>Dikarya</taxon>
        <taxon>Basidiomycota</taxon>
        <taxon>Agaricomycotina</taxon>
        <taxon>Agaricomycetes</taxon>
        <taxon>Agaricomycetidae</taxon>
        <taxon>Agaricales</taxon>
        <taxon>Pluteineae</taxon>
        <taxon>Amanitaceae</taxon>
        <taxon>Amanita</taxon>
    </lineage>
</organism>
<name>A0A0C2XLW0_AMAMK</name>
<gene>
    <name evidence="2" type="ORF">M378DRAFT_602471</name>
</gene>
<protein>
    <submittedName>
        <fullName evidence="2">Uncharacterized protein</fullName>
    </submittedName>
</protein>
<dbReference type="HOGENOM" id="CLU_1331637_0_0_1"/>
<dbReference type="Proteomes" id="UP000054549">
    <property type="component" value="Unassembled WGS sequence"/>
</dbReference>
<feature type="compositionally biased region" description="Polar residues" evidence="1">
    <location>
        <begin position="31"/>
        <end position="40"/>
    </location>
</feature>
<proteinExistence type="predicted"/>